<protein>
    <submittedName>
        <fullName evidence="1">Uncharacterized protein</fullName>
    </submittedName>
</protein>
<dbReference type="GeneID" id="36404762"/>
<sequence length="122" mass="14041">MTLNEFGDDMTQVLALKSYLRSNELLGITFEGSKEAMKPGKGGMRELDWLEDIQVIGEKDNINYLSLLNYWRNTMNRSLEACNKFVYDISDLPGLETLSKQMKVLILKELSQMQLRKDSTIN</sequence>
<keyword evidence="2" id="KW-1185">Reference proteome</keyword>
<accession>A0A0P1AG80</accession>
<dbReference type="AlphaFoldDB" id="A0A0P1AG80"/>
<reference evidence="2" key="1">
    <citation type="submission" date="2014-09" db="EMBL/GenBank/DDBJ databases">
        <authorList>
            <person name="Sharma Rahul"/>
            <person name="Thines Marco"/>
        </authorList>
    </citation>
    <scope>NUCLEOTIDE SEQUENCE [LARGE SCALE GENOMIC DNA]</scope>
</reference>
<organism evidence="1 2">
    <name type="scientific">Plasmopara halstedii</name>
    <name type="common">Downy mildew of sunflower</name>
    <dbReference type="NCBI Taxonomy" id="4781"/>
    <lineage>
        <taxon>Eukaryota</taxon>
        <taxon>Sar</taxon>
        <taxon>Stramenopiles</taxon>
        <taxon>Oomycota</taxon>
        <taxon>Peronosporomycetes</taxon>
        <taxon>Peronosporales</taxon>
        <taxon>Peronosporaceae</taxon>
        <taxon>Plasmopara</taxon>
    </lineage>
</organism>
<proteinExistence type="predicted"/>
<dbReference type="Proteomes" id="UP000054928">
    <property type="component" value="Unassembled WGS sequence"/>
</dbReference>
<evidence type="ECO:0000313" key="1">
    <source>
        <dbReference type="EMBL" id="CEG39462.1"/>
    </source>
</evidence>
<dbReference type="RefSeq" id="XP_024575831.1">
    <property type="nucleotide sequence ID" value="XM_024725011.1"/>
</dbReference>
<name>A0A0P1AG80_PLAHL</name>
<dbReference type="EMBL" id="CCYD01000428">
    <property type="protein sequence ID" value="CEG39462.1"/>
    <property type="molecule type" value="Genomic_DNA"/>
</dbReference>
<evidence type="ECO:0000313" key="2">
    <source>
        <dbReference type="Proteomes" id="UP000054928"/>
    </source>
</evidence>